<dbReference type="Proteomes" id="UP000000333">
    <property type="component" value="Chromosome"/>
</dbReference>
<evidence type="ECO:0000313" key="4">
    <source>
        <dbReference type="EMBL" id="ADK68815.1"/>
    </source>
</evidence>
<gene>
    <name evidence="4" type="ordered locus">Olsu_1727</name>
</gene>
<dbReference type="InterPro" id="IPR046947">
    <property type="entry name" value="LytR-like"/>
</dbReference>
<dbReference type="Pfam" id="PF00072">
    <property type="entry name" value="Response_reg"/>
    <property type="match status" value="1"/>
</dbReference>
<accession>E1QXG2</accession>
<sequence length="235" mass="26717">MYHFLIVDDEAEAAASLRRLVERYTRSHQLEVDIQWMKSAFEFMDCKKRFDLVFMDIELPGINGMEASGMLRTYDDETLIIFVTNLAQYAVKGYEVGALDFVVKPVSYSNLRMRLDRAMRILRRNTGKSLYVPTKYGMHAFPLSSLLYVEIRGHNLSYHLEEGDPVEVRGTLAKIEGDLDQAQFVRISNSCIINAGHIRSVDGSDVRMSNGEVLAMSRTRRKAALEALANYFGGN</sequence>
<dbReference type="STRING" id="633147.Olsu_1727"/>
<evidence type="ECO:0000259" key="2">
    <source>
        <dbReference type="PROSITE" id="PS50110"/>
    </source>
</evidence>
<dbReference type="PROSITE" id="PS50930">
    <property type="entry name" value="HTH_LYTTR"/>
    <property type="match status" value="1"/>
</dbReference>
<dbReference type="AlphaFoldDB" id="E1QXG2"/>
<evidence type="ECO:0000313" key="5">
    <source>
        <dbReference type="Proteomes" id="UP000000333"/>
    </source>
</evidence>
<dbReference type="Pfam" id="PF04397">
    <property type="entry name" value="LytTR"/>
    <property type="match status" value="1"/>
</dbReference>
<dbReference type="InterPro" id="IPR007492">
    <property type="entry name" value="LytTR_DNA-bd_dom"/>
</dbReference>
<dbReference type="Gene3D" id="3.40.50.2300">
    <property type="match status" value="1"/>
</dbReference>
<keyword evidence="1" id="KW-0597">Phosphoprotein</keyword>
<feature type="modified residue" description="4-aspartylphosphate" evidence="1">
    <location>
        <position position="56"/>
    </location>
</feature>
<reference evidence="4 5" key="1">
    <citation type="journal article" date="2010" name="Stand. Genomic Sci.">
        <title>Complete genome sequence of Olsenella uli type strain (VPI D76D-27C).</title>
        <authorList>
            <person name="Goker M."/>
            <person name="Held B."/>
            <person name="Lucas S."/>
            <person name="Nolan M."/>
            <person name="Yasawong M."/>
            <person name="Glavina Del Rio T."/>
            <person name="Tice H."/>
            <person name="Cheng J.F."/>
            <person name="Bruce D."/>
            <person name="Detter J.C."/>
            <person name="Tapia R."/>
            <person name="Han C."/>
            <person name="Goodwin L."/>
            <person name="Pitluck S."/>
            <person name="Liolios K."/>
            <person name="Ivanova N."/>
            <person name="Mavromatis K."/>
            <person name="Mikhailova N."/>
            <person name="Pati A."/>
            <person name="Chen A."/>
            <person name="Palaniappan K."/>
            <person name="Land M."/>
            <person name="Hauser L."/>
            <person name="Chang Y.J."/>
            <person name="Jeffries C.D."/>
            <person name="Rohde M."/>
            <person name="Sikorski J."/>
            <person name="Pukall R."/>
            <person name="Woyke T."/>
            <person name="Bristow J."/>
            <person name="Eisen J.A."/>
            <person name="Markowitz V."/>
            <person name="Hugenholtz P."/>
            <person name="Kyrpides N.C."/>
            <person name="Klenk H.P."/>
            <person name="Lapidus A."/>
        </authorList>
    </citation>
    <scope>NUCLEOTIDE SEQUENCE [LARGE SCALE GENOMIC DNA]</scope>
    <source>
        <strain evidence="5">ATCC 49627 / DSM 7084 / CIP 109912 / JCM 12494 / NCIMB 702895 / VPI D76D-27C</strain>
    </source>
</reference>
<evidence type="ECO:0000259" key="3">
    <source>
        <dbReference type="PROSITE" id="PS50930"/>
    </source>
</evidence>
<dbReference type="SMART" id="SM00850">
    <property type="entry name" value="LytTR"/>
    <property type="match status" value="1"/>
</dbReference>
<dbReference type="eggNOG" id="COG3279">
    <property type="taxonomic scope" value="Bacteria"/>
</dbReference>
<dbReference type="SMART" id="SM00448">
    <property type="entry name" value="REC"/>
    <property type="match status" value="1"/>
</dbReference>
<name>E1QXG2_OLSUV</name>
<dbReference type="SUPFAM" id="SSF52172">
    <property type="entry name" value="CheY-like"/>
    <property type="match status" value="1"/>
</dbReference>
<dbReference type="KEGG" id="ols:Olsu_1727"/>
<dbReference type="InterPro" id="IPR001789">
    <property type="entry name" value="Sig_transdc_resp-reg_receiver"/>
</dbReference>
<dbReference type="GeneID" id="78513105"/>
<proteinExistence type="predicted"/>
<dbReference type="RefSeq" id="WP_013252566.1">
    <property type="nucleotide sequence ID" value="NC_014363.1"/>
</dbReference>
<dbReference type="PROSITE" id="PS50110">
    <property type="entry name" value="RESPONSE_REGULATORY"/>
    <property type="match status" value="1"/>
</dbReference>
<dbReference type="EMBL" id="CP002106">
    <property type="protein sequence ID" value="ADK68815.1"/>
    <property type="molecule type" value="Genomic_DNA"/>
</dbReference>
<dbReference type="OrthoDB" id="3190595at2"/>
<feature type="domain" description="HTH LytTR-type" evidence="3">
    <location>
        <begin position="130"/>
        <end position="230"/>
    </location>
</feature>
<dbReference type="GO" id="GO:0000156">
    <property type="term" value="F:phosphorelay response regulator activity"/>
    <property type="evidence" value="ECO:0007669"/>
    <property type="project" value="InterPro"/>
</dbReference>
<dbReference type="PANTHER" id="PTHR37299:SF1">
    <property type="entry name" value="STAGE 0 SPORULATION PROTEIN A HOMOLOG"/>
    <property type="match status" value="1"/>
</dbReference>
<organism evidence="4 5">
    <name type="scientific">Olsenella uli (strain ATCC 49627 / DSM 7084 / CCUG 31166 / CIP 109912 / JCM 12494 / LMG 11480 / NCIMB 702895 / VPI D76D-27C)</name>
    <name type="common">Lactobacillus uli</name>
    <dbReference type="NCBI Taxonomy" id="633147"/>
    <lineage>
        <taxon>Bacteria</taxon>
        <taxon>Bacillati</taxon>
        <taxon>Actinomycetota</taxon>
        <taxon>Coriobacteriia</taxon>
        <taxon>Coriobacteriales</taxon>
        <taxon>Atopobiaceae</taxon>
        <taxon>Olsenella</taxon>
    </lineage>
</organism>
<dbReference type="PANTHER" id="PTHR37299">
    <property type="entry name" value="TRANSCRIPTIONAL REGULATOR-RELATED"/>
    <property type="match status" value="1"/>
</dbReference>
<evidence type="ECO:0000256" key="1">
    <source>
        <dbReference type="PROSITE-ProRule" id="PRU00169"/>
    </source>
</evidence>
<protein>
    <submittedName>
        <fullName evidence="4">Two component transcriptional regulator, LytTR family</fullName>
    </submittedName>
</protein>
<feature type="domain" description="Response regulatory" evidence="2">
    <location>
        <begin position="3"/>
        <end position="119"/>
    </location>
</feature>
<keyword evidence="5" id="KW-1185">Reference proteome</keyword>
<dbReference type="InterPro" id="IPR011006">
    <property type="entry name" value="CheY-like_superfamily"/>
</dbReference>
<dbReference type="PATRIC" id="fig|633147.7.peg.1434"/>
<dbReference type="HOGENOM" id="CLU_000445_14_2_11"/>
<dbReference type="Gene3D" id="2.40.50.1020">
    <property type="entry name" value="LytTr DNA-binding domain"/>
    <property type="match status" value="1"/>
</dbReference>
<dbReference type="GO" id="GO:0003677">
    <property type="term" value="F:DNA binding"/>
    <property type="evidence" value="ECO:0007669"/>
    <property type="project" value="InterPro"/>
</dbReference>